<dbReference type="Pfam" id="PF02056">
    <property type="entry name" value="Glyco_hydro_4"/>
    <property type="match status" value="1"/>
</dbReference>
<feature type="domain" description="Glycosyl hydrolase family 4 C-terminal" evidence="10">
    <location>
        <begin position="197"/>
        <end position="401"/>
    </location>
</feature>
<evidence type="ECO:0000313" key="12">
    <source>
        <dbReference type="Proteomes" id="UP000886476"/>
    </source>
</evidence>
<gene>
    <name evidence="11" type="ORF">HL667_27460</name>
</gene>
<dbReference type="PANTHER" id="PTHR32092">
    <property type="entry name" value="6-PHOSPHO-BETA-GLUCOSIDASE-RELATED"/>
    <property type="match status" value="1"/>
</dbReference>
<accession>A0ABX2CN51</accession>
<dbReference type="PRINTS" id="PR00732">
    <property type="entry name" value="GLHYDRLASE4"/>
</dbReference>
<evidence type="ECO:0000256" key="6">
    <source>
        <dbReference type="ARBA" id="ARBA00023211"/>
    </source>
</evidence>
<dbReference type="RefSeq" id="WP_172113819.1">
    <property type="nucleotide sequence ID" value="NZ_JABFDN010000012.1"/>
</dbReference>
<keyword evidence="7" id="KW-0119">Carbohydrate metabolism</keyword>
<dbReference type="InterPro" id="IPR022616">
    <property type="entry name" value="Glyco_hydro_4_C"/>
</dbReference>
<evidence type="ECO:0000256" key="2">
    <source>
        <dbReference type="ARBA" id="ARBA00010141"/>
    </source>
</evidence>
<name>A0ABX2CN51_9BRAD</name>
<keyword evidence="4 9" id="KW-0378">Hydrolase</keyword>
<evidence type="ECO:0000256" key="4">
    <source>
        <dbReference type="ARBA" id="ARBA00022801"/>
    </source>
</evidence>
<evidence type="ECO:0000313" key="11">
    <source>
        <dbReference type="EMBL" id="NPU68769.1"/>
    </source>
</evidence>
<comment type="cofactor">
    <cofactor evidence="1">
        <name>Mn(2+)</name>
        <dbReference type="ChEBI" id="CHEBI:29035"/>
    </cofactor>
</comment>
<dbReference type="Proteomes" id="UP000886476">
    <property type="component" value="Unassembled WGS sequence"/>
</dbReference>
<comment type="similarity">
    <text evidence="2 9">Belongs to the glycosyl hydrolase 4 family.</text>
</comment>
<dbReference type="Gene3D" id="3.90.1820.10">
    <property type="entry name" value="AglA-like glucosidase"/>
    <property type="match status" value="1"/>
</dbReference>
<evidence type="ECO:0000256" key="3">
    <source>
        <dbReference type="ARBA" id="ARBA00022723"/>
    </source>
</evidence>
<dbReference type="InterPro" id="IPR001088">
    <property type="entry name" value="Glyco_hydro_4"/>
</dbReference>
<dbReference type="Pfam" id="PF11975">
    <property type="entry name" value="Glyco_hydro_4C"/>
    <property type="match status" value="1"/>
</dbReference>
<comment type="caution">
    <text evidence="11">The sequence shown here is derived from an EMBL/GenBank/DDBJ whole genome shotgun (WGS) entry which is preliminary data.</text>
</comment>
<evidence type="ECO:0000256" key="9">
    <source>
        <dbReference type="RuleBase" id="RU361152"/>
    </source>
</evidence>
<reference evidence="11" key="1">
    <citation type="submission" date="2020-05" db="EMBL/GenBank/DDBJ databases">
        <title>Nod-independent and nitrogen-fixing Bradyrhizobium aeschynomene sp. nov. isolated from nodules of Aeschynomene indica.</title>
        <authorList>
            <person name="Zhang Z."/>
        </authorList>
    </citation>
    <scope>NUCLEOTIDE SEQUENCE</scope>
    <source>
        <strain evidence="11">83012</strain>
    </source>
</reference>
<evidence type="ECO:0000259" key="10">
    <source>
        <dbReference type="Pfam" id="PF11975"/>
    </source>
</evidence>
<evidence type="ECO:0000256" key="8">
    <source>
        <dbReference type="ARBA" id="ARBA00023295"/>
    </source>
</evidence>
<proteinExistence type="inferred from homology"/>
<organism evidence="11 12">
    <name type="scientific">Bradyrhizobium aeschynomenes</name>
    <dbReference type="NCBI Taxonomy" id="2734909"/>
    <lineage>
        <taxon>Bacteria</taxon>
        <taxon>Pseudomonadati</taxon>
        <taxon>Pseudomonadota</taxon>
        <taxon>Alphaproteobacteria</taxon>
        <taxon>Hyphomicrobiales</taxon>
        <taxon>Nitrobacteraceae</taxon>
        <taxon>Bradyrhizobium</taxon>
    </lineage>
</organism>
<evidence type="ECO:0000256" key="5">
    <source>
        <dbReference type="ARBA" id="ARBA00023027"/>
    </source>
</evidence>
<dbReference type="InterPro" id="IPR015955">
    <property type="entry name" value="Lactate_DH/Glyco_Ohase_4_C"/>
</dbReference>
<dbReference type="PANTHER" id="PTHR32092:SF6">
    <property type="entry name" value="ALPHA-GALACTOSIDASE"/>
    <property type="match status" value="1"/>
</dbReference>
<dbReference type="SUPFAM" id="SSF51735">
    <property type="entry name" value="NAD(P)-binding Rossmann-fold domains"/>
    <property type="match status" value="1"/>
</dbReference>
<dbReference type="InterPro" id="IPR053715">
    <property type="entry name" value="GH4_Enzyme_sf"/>
</dbReference>
<keyword evidence="5 9" id="KW-0520">NAD</keyword>
<keyword evidence="8 9" id="KW-0326">Glycosidase</keyword>
<evidence type="ECO:0000256" key="1">
    <source>
        <dbReference type="ARBA" id="ARBA00001936"/>
    </source>
</evidence>
<keyword evidence="3" id="KW-0479">Metal-binding</keyword>
<comment type="cofactor">
    <cofactor evidence="9">
        <name>NAD(+)</name>
        <dbReference type="ChEBI" id="CHEBI:57540"/>
    </cofactor>
    <text evidence="9">Binds 1 NAD(+) per subunit.</text>
</comment>
<dbReference type="EMBL" id="JABFDN010000012">
    <property type="protein sequence ID" value="NPU68769.1"/>
    <property type="molecule type" value="Genomic_DNA"/>
</dbReference>
<keyword evidence="6" id="KW-0464">Manganese</keyword>
<dbReference type="InterPro" id="IPR036291">
    <property type="entry name" value="NAD(P)-bd_dom_sf"/>
</dbReference>
<keyword evidence="12" id="KW-1185">Reference proteome</keyword>
<sequence length="426" mass="47040">MTAVTKIVFLGASSASFGLSVFRDLFSTHDLAGSTLVLVGRDPTRLARSERLARLLNEMSGAGLRIEATTDWRAALDGAGFVIHATAIDRNRLWKLDFEVPRKYGIRHTLGENGGPGALFFTLRTLPVVFDFVREMELRCPDALFINFSNPESRIILALGRHSRLKHIGLCHGIFIARSQVASILGLAEERVEVWGAGLNHFQCLTQIRDRETGEDLYPQLREMERSHDAKVAPLTRALLRDFGVWLGCGDGHVGEYLAYGWEAGEGGYDFAWDEAERAKLIRQIDEVLSGRSEMPDWWRMPSGERAVAVIGSVLHDRRQVIESGVVHNRHVIPNLAADAAVEVPVVADRVGIHPVSLGPLPDGVAKLMSIQVQVQQLAVQAAMTASKEIALQALLIDPVVNSAAAARQLLDELWEINRPYIRPCV</sequence>
<protein>
    <submittedName>
        <fullName evidence="11">Alpha-glucosidase/alpha-galactosidase</fullName>
    </submittedName>
</protein>
<evidence type="ECO:0000256" key="7">
    <source>
        <dbReference type="ARBA" id="ARBA00023277"/>
    </source>
</evidence>
<dbReference type="SUPFAM" id="SSF56327">
    <property type="entry name" value="LDH C-terminal domain-like"/>
    <property type="match status" value="1"/>
</dbReference>